<feature type="compositionally biased region" description="Low complexity" evidence="2">
    <location>
        <begin position="23"/>
        <end position="49"/>
    </location>
</feature>
<dbReference type="SUPFAM" id="SSF50891">
    <property type="entry name" value="Cyclophilin-like"/>
    <property type="match status" value="1"/>
</dbReference>
<accession>A0A939C3T8</accession>
<gene>
    <name evidence="4" type="ORF">JL107_13135</name>
</gene>
<dbReference type="InterPro" id="IPR002130">
    <property type="entry name" value="Cyclophilin-type_PPIase_dom"/>
</dbReference>
<keyword evidence="5" id="KW-1185">Reference proteome</keyword>
<sequence length="294" mass="29164">MLGVVVGVVVVATTVWLVTRPASTTTASPSDTGSATSTSTEPTTPCSYPAAGTAAKEVSAPANLSPLNSGTVDVTLAFNSGDVPVTLDRTDAPCTVNSFLSLASQGFYDATDCWRVTDADALKILQCGDPSGKGNGGPGYTFADEAAVDPTSTATTQTYPAGTVAMANTGPGTATNGSQFFIVYADSTLPPGYTVFGQVSADGLGVIQAIGAKGAVKNVQDGPPSETVTLTSVSVPEGSLDGTGSYPTTTAADPNAVPTDPGLETVPSEAVPSDPATEDPTTGDPATSEAAPTS</sequence>
<feature type="region of interest" description="Disordered" evidence="2">
    <location>
        <begin position="23"/>
        <end position="51"/>
    </location>
</feature>
<evidence type="ECO:0000313" key="5">
    <source>
        <dbReference type="Proteomes" id="UP000663801"/>
    </source>
</evidence>
<dbReference type="GO" id="GO:0003755">
    <property type="term" value="F:peptidyl-prolyl cis-trans isomerase activity"/>
    <property type="evidence" value="ECO:0007669"/>
    <property type="project" value="InterPro"/>
</dbReference>
<name>A0A939C3T8_9ACTN</name>
<dbReference type="AlphaFoldDB" id="A0A939C3T8"/>
<dbReference type="InterPro" id="IPR029000">
    <property type="entry name" value="Cyclophilin-like_dom_sf"/>
</dbReference>
<keyword evidence="4" id="KW-0413">Isomerase</keyword>
<comment type="function">
    <text evidence="1">PPIases accelerate the folding of proteins. It catalyzes the cis-trans isomerization of proline imidic peptide bonds in oligopeptides.</text>
</comment>
<reference evidence="4" key="1">
    <citation type="submission" date="2021-01" db="EMBL/GenBank/DDBJ databases">
        <title>KCTC 19127 draft genome.</title>
        <authorList>
            <person name="An D."/>
        </authorList>
    </citation>
    <scope>NUCLEOTIDE SEQUENCE</scope>
    <source>
        <strain evidence="4">KCTC 19127</strain>
    </source>
</reference>
<protein>
    <submittedName>
        <fullName evidence="4">Peptidylprolyl isomerase</fullName>
    </submittedName>
</protein>
<evidence type="ECO:0000313" key="4">
    <source>
        <dbReference type="EMBL" id="MBM9477391.1"/>
    </source>
</evidence>
<evidence type="ECO:0000256" key="1">
    <source>
        <dbReference type="ARBA" id="ARBA00002388"/>
    </source>
</evidence>
<evidence type="ECO:0000256" key="2">
    <source>
        <dbReference type="SAM" id="MobiDB-lite"/>
    </source>
</evidence>
<dbReference type="PANTHER" id="PTHR45625:SF3">
    <property type="entry name" value="PEPTIDYL-PROLYL CIS-TRANS ISOMERASE B-RELATED"/>
    <property type="match status" value="1"/>
</dbReference>
<organism evidence="4 5">
    <name type="scientific">Nakamurella flavida</name>
    <dbReference type="NCBI Taxonomy" id="363630"/>
    <lineage>
        <taxon>Bacteria</taxon>
        <taxon>Bacillati</taxon>
        <taxon>Actinomycetota</taxon>
        <taxon>Actinomycetes</taxon>
        <taxon>Nakamurellales</taxon>
        <taxon>Nakamurellaceae</taxon>
        <taxon>Nakamurella</taxon>
    </lineage>
</organism>
<dbReference type="PROSITE" id="PS50072">
    <property type="entry name" value="CSA_PPIASE_2"/>
    <property type="match status" value="1"/>
</dbReference>
<proteinExistence type="predicted"/>
<dbReference type="Pfam" id="PF00160">
    <property type="entry name" value="Pro_isomerase"/>
    <property type="match status" value="1"/>
</dbReference>
<feature type="domain" description="PPIase cyclophilin-type" evidence="3">
    <location>
        <begin position="81"/>
        <end position="235"/>
    </location>
</feature>
<dbReference type="InterPro" id="IPR044666">
    <property type="entry name" value="Cyclophilin_A-like"/>
</dbReference>
<dbReference type="EMBL" id="JAERWL010000010">
    <property type="protein sequence ID" value="MBM9477391.1"/>
    <property type="molecule type" value="Genomic_DNA"/>
</dbReference>
<dbReference type="CDD" id="cd00317">
    <property type="entry name" value="cyclophilin"/>
    <property type="match status" value="1"/>
</dbReference>
<dbReference type="Proteomes" id="UP000663801">
    <property type="component" value="Unassembled WGS sequence"/>
</dbReference>
<feature type="region of interest" description="Disordered" evidence="2">
    <location>
        <begin position="234"/>
        <end position="294"/>
    </location>
</feature>
<comment type="caution">
    <text evidence="4">The sequence shown here is derived from an EMBL/GenBank/DDBJ whole genome shotgun (WGS) entry which is preliminary data.</text>
</comment>
<evidence type="ECO:0000259" key="3">
    <source>
        <dbReference type="PROSITE" id="PS50072"/>
    </source>
</evidence>
<dbReference type="PANTHER" id="PTHR45625">
    <property type="entry name" value="PEPTIDYL-PROLYL CIS-TRANS ISOMERASE-RELATED"/>
    <property type="match status" value="1"/>
</dbReference>
<dbReference type="Gene3D" id="2.40.100.10">
    <property type="entry name" value="Cyclophilin-like"/>
    <property type="match status" value="1"/>
</dbReference>